<name>A0AAN6Z279_9PEZI</name>
<dbReference type="GeneID" id="87824360"/>
<evidence type="ECO:0000313" key="3">
    <source>
        <dbReference type="Proteomes" id="UP001302602"/>
    </source>
</evidence>
<reference evidence="2" key="1">
    <citation type="journal article" date="2023" name="Mol. Phylogenet. Evol.">
        <title>Genome-scale phylogeny and comparative genomics of the fungal order Sordariales.</title>
        <authorList>
            <person name="Hensen N."/>
            <person name="Bonometti L."/>
            <person name="Westerberg I."/>
            <person name="Brannstrom I.O."/>
            <person name="Guillou S."/>
            <person name="Cros-Aarteil S."/>
            <person name="Calhoun S."/>
            <person name="Haridas S."/>
            <person name="Kuo A."/>
            <person name="Mondo S."/>
            <person name="Pangilinan J."/>
            <person name="Riley R."/>
            <person name="LaButti K."/>
            <person name="Andreopoulos B."/>
            <person name="Lipzen A."/>
            <person name="Chen C."/>
            <person name="Yan M."/>
            <person name="Daum C."/>
            <person name="Ng V."/>
            <person name="Clum A."/>
            <person name="Steindorff A."/>
            <person name="Ohm R.A."/>
            <person name="Martin F."/>
            <person name="Silar P."/>
            <person name="Natvig D.O."/>
            <person name="Lalanne C."/>
            <person name="Gautier V."/>
            <person name="Ament-Velasquez S.L."/>
            <person name="Kruys A."/>
            <person name="Hutchinson M.I."/>
            <person name="Powell A.J."/>
            <person name="Barry K."/>
            <person name="Miller A.N."/>
            <person name="Grigoriev I.V."/>
            <person name="Debuchy R."/>
            <person name="Gladieux P."/>
            <person name="Hiltunen Thoren M."/>
            <person name="Johannesson H."/>
        </authorList>
    </citation>
    <scope>NUCLEOTIDE SEQUENCE</scope>
    <source>
        <strain evidence="2">CBS 731.68</strain>
    </source>
</reference>
<feature type="region of interest" description="Disordered" evidence="1">
    <location>
        <begin position="20"/>
        <end position="60"/>
    </location>
</feature>
<dbReference type="RefSeq" id="XP_062646656.1">
    <property type="nucleotide sequence ID" value="XM_062787590.1"/>
</dbReference>
<evidence type="ECO:0000313" key="2">
    <source>
        <dbReference type="EMBL" id="KAK4122885.1"/>
    </source>
</evidence>
<protein>
    <submittedName>
        <fullName evidence="2">Uncharacterized protein</fullName>
    </submittedName>
</protein>
<dbReference type="Proteomes" id="UP001302602">
    <property type="component" value="Unassembled WGS sequence"/>
</dbReference>
<proteinExistence type="predicted"/>
<dbReference type="EMBL" id="MU853230">
    <property type="protein sequence ID" value="KAK4122885.1"/>
    <property type="molecule type" value="Genomic_DNA"/>
</dbReference>
<comment type="caution">
    <text evidence="2">The sequence shown here is derived from an EMBL/GenBank/DDBJ whole genome shotgun (WGS) entry which is preliminary data.</text>
</comment>
<gene>
    <name evidence="2" type="ORF">N657DRAFT_483533</name>
</gene>
<sequence length="168" mass="17577">MNQIPNLRQVGLGGRMRLLPSRQCTPGQGRETGRSGGVCRKANGSCSRHPGRRGTPGSWISATRRRGVSERHLGMPCGKPEGGVRGVALGCAGLPRFSPDASHRKILPGCSENCTVAVSAAPQLKGCATALSSFPADTTSRRKASTQPTLLPVCSLLNLDHNKGVKGI</sequence>
<accession>A0AAN6Z279</accession>
<keyword evidence="3" id="KW-1185">Reference proteome</keyword>
<reference evidence="2" key="2">
    <citation type="submission" date="2023-05" db="EMBL/GenBank/DDBJ databases">
        <authorList>
            <consortium name="Lawrence Berkeley National Laboratory"/>
            <person name="Steindorff A."/>
            <person name="Hensen N."/>
            <person name="Bonometti L."/>
            <person name="Westerberg I."/>
            <person name="Brannstrom I.O."/>
            <person name="Guillou S."/>
            <person name="Cros-Aarteil S."/>
            <person name="Calhoun S."/>
            <person name="Haridas S."/>
            <person name="Kuo A."/>
            <person name="Mondo S."/>
            <person name="Pangilinan J."/>
            <person name="Riley R."/>
            <person name="Labutti K."/>
            <person name="Andreopoulos B."/>
            <person name="Lipzen A."/>
            <person name="Chen C."/>
            <person name="Yanf M."/>
            <person name="Daum C."/>
            <person name="Ng V."/>
            <person name="Clum A."/>
            <person name="Ohm R."/>
            <person name="Martin F."/>
            <person name="Silar P."/>
            <person name="Natvig D."/>
            <person name="Lalanne C."/>
            <person name="Gautier V."/>
            <person name="Ament-Velasquez S.L."/>
            <person name="Kruys A."/>
            <person name="Hutchinson M.I."/>
            <person name="Powell A.J."/>
            <person name="Barry K."/>
            <person name="Miller A.N."/>
            <person name="Grigoriev I.V."/>
            <person name="Debuchy R."/>
            <person name="Gladieux P."/>
            <person name="Thoren M.H."/>
            <person name="Johannesson H."/>
        </authorList>
    </citation>
    <scope>NUCLEOTIDE SEQUENCE</scope>
    <source>
        <strain evidence="2">CBS 731.68</strain>
    </source>
</reference>
<evidence type="ECO:0000256" key="1">
    <source>
        <dbReference type="SAM" id="MobiDB-lite"/>
    </source>
</evidence>
<dbReference type="AlphaFoldDB" id="A0AAN6Z279"/>
<organism evidence="2 3">
    <name type="scientific">Parathielavia appendiculata</name>
    <dbReference type="NCBI Taxonomy" id="2587402"/>
    <lineage>
        <taxon>Eukaryota</taxon>
        <taxon>Fungi</taxon>
        <taxon>Dikarya</taxon>
        <taxon>Ascomycota</taxon>
        <taxon>Pezizomycotina</taxon>
        <taxon>Sordariomycetes</taxon>
        <taxon>Sordariomycetidae</taxon>
        <taxon>Sordariales</taxon>
        <taxon>Chaetomiaceae</taxon>
        <taxon>Parathielavia</taxon>
    </lineage>
</organism>